<reference evidence="6 7" key="1">
    <citation type="submission" date="2023-06" db="EMBL/GenBank/DDBJ databases">
        <title>Draft genome sequence of Novosphingobium sp. strain IK01.</title>
        <authorList>
            <person name="Hatamoto M."/>
            <person name="Ikarashi T."/>
            <person name="Yamaguchi T."/>
        </authorList>
    </citation>
    <scope>NUCLEOTIDE SEQUENCE [LARGE SCALE GENOMIC DNA]</scope>
    <source>
        <strain evidence="6 7">IK01</strain>
    </source>
</reference>
<dbReference type="EMBL" id="BTFW01000001">
    <property type="protein sequence ID" value="GMM59844.1"/>
    <property type="molecule type" value="Genomic_DNA"/>
</dbReference>
<keyword evidence="2" id="KW-0808">Transferase</keyword>
<keyword evidence="1" id="KW-0489">Methyltransferase</keyword>
<dbReference type="Gene3D" id="3.40.50.150">
    <property type="entry name" value="Vaccinia Virus protein VP39"/>
    <property type="match status" value="1"/>
</dbReference>
<dbReference type="EC" id="2.1.1.-" evidence="4"/>
<name>A0ABQ6P3K9_9SPHN</name>
<dbReference type="InterPro" id="IPR029063">
    <property type="entry name" value="SAM-dependent_MTases_sf"/>
</dbReference>
<evidence type="ECO:0000313" key="7">
    <source>
        <dbReference type="Proteomes" id="UP001187221"/>
    </source>
</evidence>
<dbReference type="PRINTS" id="PR00508">
    <property type="entry name" value="S21N4MTFRASE"/>
</dbReference>
<organism evidence="6 7">
    <name type="scientific">Novosphingobium pituita</name>
    <dbReference type="NCBI Taxonomy" id="3056842"/>
    <lineage>
        <taxon>Bacteria</taxon>
        <taxon>Pseudomonadati</taxon>
        <taxon>Pseudomonadota</taxon>
        <taxon>Alphaproteobacteria</taxon>
        <taxon>Sphingomonadales</taxon>
        <taxon>Sphingomonadaceae</taxon>
        <taxon>Novosphingobium</taxon>
    </lineage>
</organism>
<evidence type="ECO:0000256" key="4">
    <source>
        <dbReference type="RuleBase" id="RU362026"/>
    </source>
</evidence>
<evidence type="ECO:0000256" key="1">
    <source>
        <dbReference type="ARBA" id="ARBA00022603"/>
    </source>
</evidence>
<evidence type="ECO:0000259" key="5">
    <source>
        <dbReference type="Pfam" id="PF01555"/>
    </source>
</evidence>
<feature type="domain" description="DNA methylase N-4/N-6" evidence="5">
    <location>
        <begin position="207"/>
        <end position="268"/>
    </location>
</feature>
<protein>
    <recommendedName>
        <fullName evidence="4">Methyltransferase</fullName>
        <ecNumber evidence="4">2.1.1.-</ecNumber>
    </recommendedName>
</protein>
<dbReference type="Proteomes" id="UP001187221">
    <property type="component" value="Unassembled WGS sequence"/>
</dbReference>
<proteinExistence type="inferred from homology"/>
<dbReference type="SUPFAM" id="SSF53335">
    <property type="entry name" value="S-adenosyl-L-methionine-dependent methyltransferases"/>
    <property type="match status" value="1"/>
</dbReference>
<dbReference type="PANTHER" id="PTHR13370">
    <property type="entry name" value="RNA METHYLASE-RELATED"/>
    <property type="match status" value="1"/>
</dbReference>
<accession>A0ABQ6P3K9</accession>
<comment type="similarity">
    <text evidence="4">Belongs to the N(4)/N(6)-methyltransferase family.</text>
</comment>
<dbReference type="CDD" id="cd02440">
    <property type="entry name" value="AdoMet_MTases"/>
    <property type="match status" value="1"/>
</dbReference>
<gene>
    <name evidence="6" type="ORF">NUTIK01_06210</name>
</gene>
<comment type="caution">
    <text evidence="6">The sequence shown here is derived from an EMBL/GenBank/DDBJ whole genome shotgun (WGS) entry which is preliminary data.</text>
</comment>
<evidence type="ECO:0000256" key="2">
    <source>
        <dbReference type="ARBA" id="ARBA00022679"/>
    </source>
</evidence>
<evidence type="ECO:0000313" key="6">
    <source>
        <dbReference type="EMBL" id="GMM59844.1"/>
    </source>
</evidence>
<dbReference type="InterPro" id="IPR001091">
    <property type="entry name" value="RM_Methyltransferase"/>
</dbReference>
<evidence type="ECO:0000256" key="3">
    <source>
        <dbReference type="ARBA" id="ARBA00047942"/>
    </source>
</evidence>
<comment type="catalytic activity">
    <reaction evidence="3">
        <text>a 2'-deoxyadenosine in DNA + S-adenosyl-L-methionine = an N(6)-methyl-2'-deoxyadenosine in DNA + S-adenosyl-L-homocysteine + H(+)</text>
        <dbReference type="Rhea" id="RHEA:15197"/>
        <dbReference type="Rhea" id="RHEA-COMP:12418"/>
        <dbReference type="Rhea" id="RHEA-COMP:12419"/>
        <dbReference type="ChEBI" id="CHEBI:15378"/>
        <dbReference type="ChEBI" id="CHEBI:57856"/>
        <dbReference type="ChEBI" id="CHEBI:59789"/>
        <dbReference type="ChEBI" id="CHEBI:90615"/>
        <dbReference type="ChEBI" id="CHEBI:90616"/>
        <dbReference type="EC" id="2.1.1.72"/>
    </reaction>
</comment>
<sequence>MLGEFVNLVDLLKKDCPWFDEAAALFPDVNMHALVAMGCRMELVGNALLLSADCLHIMPLLGGVDAVMADPPYSSGGLHQSARSAAPSLKYQSPSGRGLYPEFSGDNRDQRSYAYWSTLWLGEARDAVKPGGLLGMFTDWRQLPVSTDAVQSGGWTWRGITVWDKTEATRPRRGGYRNQCEYLVWCSNGAMGKEGHCAPGVFRRATQSEKKHHIAGKPVGLLEDLLSICGDLVLDPFMGSGTTGIAAVKTGRRFIGIEMNPDYFEVARQRIAEAQGLTVEALAA</sequence>
<keyword evidence="7" id="KW-1185">Reference proteome</keyword>
<dbReference type="Pfam" id="PF01555">
    <property type="entry name" value="N6_N4_Mtase"/>
    <property type="match status" value="2"/>
</dbReference>
<feature type="domain" description="DNA methylase N-4/N-6" evidence="5">
    <location>
        <begin position="64"/>
        <end position="189"/>
    </location>
</feature>
<dbReference type="InterPro" id="IPR002941">
    <property type="entry name" value="DNA_methylase_N4/N6"/>
</dbReference>
<dbReference type="PANTHER" id="PTHR13370:SF3">
    <property type="entry name" value="TRNA (GUANINE(10)-N2)-METHYLTRANSFERASE HOMOLOG"/>
    <property type="match status" value="1"/>
</dbReference>
<dbReference type="RefSeq" id="WP_317973675.1">
    <property type="nucleotide sequence ID" value="NZ_BTFW01000001.1"/>
</dbReference>